<keyword evidence="4" id="KW-1185">Reference proteome</keyword>
<gene>
    <name evidence="3" type="ORF">NCTC10485_04761</name>
</gene>
<proteinExistence type="predicted"/>
<dbReference type="PANTHER" id="PTHR21240">
    <property type="entry name" value="2-AMINO-3-CARBOXYLMUCONATE-6-SEMIALDEHYDE DECARBOXYLASE"/>
    <property type="match status" value="1"/>
</dbReference>
<sequence length="469" mass="51666">MSLDQSETVGSLAADQRYVTVSIDSHVGPSVKDQLRPYCDAKHLDDFDRFVAEMESQGLLSWRSSEAKSGAKQSWSLGKSQAERGKTQAQKLEKAEAEKFGKQAGIRNADQVGARFLQRSYEHSLAPGLQDHDARIADMDAQGVAADVIFHGGLNGQSIPFSTTGLISWGDTAYDYLEKVGVRIYNRWLADFVSLAPERHAGIAHIPISDLDACAKEVEWAAEAGLKGINLPAPRGDFPMLNDPAWEPLWAACNETGMSVNTHGGGGEHYPYEGQGAQMMYMMETPFRTRRGLWVMIFSGVFERYPNLKLVLTEQWVDWAPAAMADMDGLYHGPTGAAIRAKLPKPPSEYFRRNCYIGASFMSNAEAKLSVEHDLVDNVMWGDDYPHAEGTFPDTREAMRFTFSDIDPKYTQKFLGETAADLYGLDRAKLAEVAARIGPTVGEVATPYTLPEDAVVGLYAFRTGPGIFI</sequence>
<protein>
    <submittedName>
        <fullName evidence="3">Amidohydrolase</fullName>
    </submittedName>
</protein>
<evidence type="ECO:0000313" key="3">
    <source>
        <dbReference type="EMBL" id="VEG50443.1"/>
    </source>
</evidence>
<dbReference type="AlphaFoldDB" id="A0A3S4VLK6"/>
<accession>A0A3S4VLK6</accession>
<dbReference type="EMBL" id="LR134355">
    <property type="protein sequence ID" value="VEG50443.1"/>
    <property type="molecule type" value="Genomic_DNA"/>
</dbReference>
<keyword evidence="1" id="KW-0456">Lyase</keyword>
<organism evidence="3 4">
    <name type="scientific">Mycolicibacterium chitae</name>
    <name type="common">Mycobacterium chitae</name>
    <dbReference type="NCBI Taxonomy" id="1792"/>
    <lineage>
        <taxon>Bacteria</taxon>
        <taxon>Bacillati</taxon>
        <taxon>Actinomycetota</taxon>
        <taxon>Actinomycetes</taxon>
        <taxon>Mycobacteriales</taxon>
        <taxon>Mycobacteriaceae</taxon>
        <taxon>Mycolicibacterium</taxon>
    </lineage>
</organism>
<dbReference type="Proteomes" id="UP000282551">
    <property type="component" value="Chromosome"/>
</dbReference>
<dbReference type="GO" id="GO:0005737">
    <property type="term" value="C:cytoplasm"/>
    <property type="evidence" value="ECO:0007669"/>
    <property type="project" value="TreeGrafter"/>
</dbReference>
<dbReference type="PANTHER" id="PTHR21240:SF28">
    <property type="entry name" value="ISO-OROTATE DECARBOXYLASE (EUROFUNG)"/>
    <property type="match status" value="1"/>
</dbReference>
<feature type="domain" description="Amidohydrolase-related" evidence="2">
    <location>
        <begin position="180"/>
        <end position="425"/>
    </location>
</feature>
<dbReference type="GO" id="GO:0019748">
    <property type="term" value="P:secondary metabolic process"/>
    <property type="evidence" value="ECO:0007669"/>
    <property type="project" value="TreeGrafter"/>
</dbReference>
<keyword evidence="3" id="KW-0378">Hydrolase</keyword>
<dbReference type="InterPro" id="IPR006680">
    <property type="entry name" value="Amidohydro-rel"/>
</dbReference>
<dbReference type="RefSeq" id="WP_163791911.1">
    <property type="nucleotide sequence ID" value="NZ_AP022604.1"/>
</dbReference>
<dbReference type="Gene3D" id="3.20.20.140">
    <property type="entry name" value="Metal-dependent hydrolases"/>
    <property type="match status" value="1"/>
</dbReference>
<evidence type="ECO:0000256" key="1">
    <source>
        <dbReference type="ARBA" id="ARBA00023239"/>
    </source>
</evidence>
<reference evidence="3 4" key="1">
    <citation type="submission" date="2018-12" db="EMBL/GenBank/DDBJ databases">
        <authorList>
            <consortium name="Pathogen Informatics"/>
        </authorList>
    </citation>
    <scope>NUCLEOTIDE SEQUENCE [LARGE SCALE GENOMIC DNA]</scope>
    <source>
        <strain evidence="3 4">NCTC10485</strain>
    </source>
</reference>
<dbReference type="GO" id="GO:0016831">
    <property type="term" value="F:carboxy-lyase activity"/>
    <property type="evidence" value="ECO:0007669"/>
    <property type="project" value="InterPro"/>
</dbReference>
<dbReference type="SUPFAM" id="SSF51556">
    <property type="entry name" value="Metallo-dependent hydrolases"/>
    <property type="match status" value="1"/>
</dbReference>
<dbReference type="Pfam" id="PF04909">
    <property type="entry name" value="Amidohydro_2"/>
    <property type="match status" value="1"/>
</dbReference>
<dbReference type="InterPro" id="IPR032466">
    <property type="entry name" value="Metal_Hydrolase"/>
</dbReference>
<evidence type="ECO:0000259" key="2">
    <source>
        <dbReference type="Pfam" id="PF04909"/>
    </source>
</evidence>
<name>A0A3S4VLK6_MYCCI</name>
<evidence type="ECO:0000313" key="4">
    <source>
        <dbReference type="Proteomes" id="UP000282551"/>
    </source>
</evidence>
<dbReference type="InterPro" id="IPR032465">
    <property type="entry name" value="ACMSD"/>
</dbReference>
<dbReference type="GO" id="GO:0016787">
    <property type="term" value="F:hydrolase activity"/>
    <property type="evidence" value="ECO:0007669"/>
    <property type="project" value="UniProtKB-KW"/>
</dbReference>